<feature type="site" description="Discriminates between blocked and unblocked aminoacyl-tRNA" evidence="7">
    <location>
        <position position="9"/>
    </location>
</feature>
<proteinExistence type="inferred from homology"/>
<dbReference type="InterPro" id="IPR036416">
    <property type="entry name" value="Pept_tRNA_hydro_sf"/>
</dbReference>
<dbReference type="AlphaFoldDB" id="A0A1G2IVX2"/>
<dbReference type="EC" id="3.1.1.29" evidence="1 7"/>
<keyword evidence="7" id="KW-0963">Cytoplasm</keyword>
<keyword evidence="2 7" id="KW-0820">tRNA-binding</keyword>
<sequence>MTIIIGLGNPGEKYKNTRHNIGFMILDKFAEKNNFPEFKLVKKYTAEISEKPFDSAQGDENIILAKPQTFMNESGKSAKKLISNFKFQISNFIVVHDDIDLPVGKIKIIQERGSAGHKGVESIIKAIGNENLIRLRIGISPCLTPGVKQAKASNIVLKKFSPEEQEILNQTTEKTAEALDFLLREGLDKAMNEYN</sequence>
<dbReference type="GO" id="GO:0000049">
    <property type="term" value="F:tRNA binding"/>
    <property type="evidence" value="ECO:0007669"/>
    <property type="project" value="UniProtKB-UniRule"/>
</dbReference>
<comment type="function">
    <text evidence="7">Hydrolyzes ribosome-free peptidyl-tRNAs (with 1 or more amino acids incorporated), which drop off the ribosome during protein synthesis, or as a result of ribosome stalling.</text>
</comment>
<reference evidence="10 11" key="1">
    <citation type="journal article" date="2016" name="Nat. Commun.">
        <title>Thousands of microbial genomes shed light on interconnected biogeochemical processes in an aquifer system.</title>
        <authorList>
            <person name="Anantharaman K."/>
            <person name="Brown C.T."/>
            <person name="Hug L.A."/>
            <person name="Sharon I."/>
            <person name="Castelle C.J."/>
            <person name="Probst A.J."/>
            <person name="Thomas B.C."/>
            <person name="Singh A."/>
            <person name="Wilkins M.J."/>
            <person name="Karaoz U."/>
            <person name="Brodie E.L."/>
            <person name="Williams K.H."/>
            <person name="Hubbard S.S."/>
            <person name="Banfield J.F."/>
        </authorList>
    </citation>
    <scope>NUCLEOTIDE SEQUENCE [LARGE SCALE GENOMIC DNA]</scope>
</reference>
<evidence type="ECO:0000256" key="2">
    <source>
        <dbReference type="ARBA" id="ARBA00022555"/>
    </source>
</evidence>
<evidence type="ECO:0000256" key="8">
    <source>
        <dbReference type="RuleBase" id="RU000673"/>
    </source>
</evidence>
<dbReference type="Gene3D" id="3.40.50.1470">
    <property type="entry name" value="Peptidyl-tRNA hydrolase"/>
    <property type="match status" value="1"/>
</dbReference>
<gene>
    <name evidence="7" type="primary">pth</name>
    <name evidence="10" type="ORF">A2358_04655</name>
</gene>
<evidence type="ECO:0000256" key="6">
    <source>
        <dbReference type="ARBA" id="ARBA00050038"/>
    </source>
</evidence>
<organism evidence="10 11">
    <name type="scientific">Candidatus Staskawiczbacteria bacterium RIFOXYB1_FULL_37_44</name>
    <dbReference type="NCBI Taxonomy" id="1802223"/>
    <lineage>
        <taxon>Bacteria</taxon>
        <taxon>Candidatus Staskawicziibacteriota</taxon>
    </lineage>
</organism>
<dbReference type="STRING" id="1802223.A2358_04655"/>
<comment type="subunit">
    <text evidence="7">Monomer.</text>
</comment>
<dbReference type="GO" id="GO:0005737">
    <property type="term" value="C:cytoplasm"/>
    <property type="evidence" value="ECO:0007669"/>
    <property type="project" value="UniProtKB-SubCell"/>
</dbReference>
<name>A0A1G2IVX2_9BACT</name>
<keyword evidence="3 7" id="KW-0378">Hydrolase</keyword>
<dbReference type="Pfam" id="PF01195">
    <property type="entry name" value="Pept_tRNA_hydro"/>
    <property type="match status" value="1"/>
</dbReference>
<evidence type="ECO:0000256" key="3">
    <source>
        <dbReference type="ARBA" id="ARBA00022801"/>
    </source>
</evidence>
<protein>
    <recommendedName>
        <fullName evidence="6 7">Peptidyl-tRNA hydrolase</fullName>
        <shortName evidence="7">Pth</shortName>
        <ecNumber evidence="1 7">3.1.1.29</ecNumber>
    </recommendedName>
</protein>
<dbReference type="PANTHER" id="PTHR17224:SF1">
    <property type="entry name" value="PEPTIDYL-TRNA HYDROLASE"/>
    <property type="match status" value="1"/>
</dbReference>
<dbReference type="InterPro" id="IPR018171">
    <property type="entry name" value="Pept_tRNA_hydro_CS"/>
</dbReference>
<keyword evidence="4 7" id="KW-0694">RNA-binding</keyword>
<dbReference type="FunFam" id="3.40.50.1470:FF:000001">
    <property type="entry name" value="Peptidyl-tRNA hydrolase"/>
    <property type="match status" value="1"/>
</dbReference>
<evidence type="ECO:0000256" key="7">
    <source>
        <dbReference type="HAMAP-Rule" id="MF_00083"/>
    </source>
</evidence>
<evidence type="ECO:0000313" key="11">
    <source>
        <dbReference type="Proteomes" id="UP000178650"/>
    </source>
</evidence>
<comment type="function">
    <text evidence="7">Catalyzes the release of premature peptidyl moieties from peptidyl-tRNA molecules trapped in stalled 50S ribosomal subunits, and thus maintains levels of free tRNAs and 50S ribosomes.</text>
</comment>
<evidence type="ECO:0000256" key="5">
    <source>
        <dbReference type="ARBA" id="ARBA00038063"/>
    </source>
</evidence>
<comment type="caution">
    <text evidence="10">The sequence shown here is derived from an EMBL/GenBank/DDBJ whole genome shotgun (WGS) entry which is preliminary data.</text>
</comment>
<feature type="binding site" evidence="7">
    <location>
        <position position="70"/>
    </location>
    <ligand>
        <name>tRNA</name>
        <dbReference type="ChEBI" id="CHEBI:17843"/>
    </ligand>
</feature>
<feature type="binding site" evidence="7">
    <location>
        <position position="72"/>
    </location>
    <ligand>
        <name>tRNA</name>
        <dbReference type="ChEBI" id="CHEBI:17843"/>
    </ligand>
</feature>
<dbReference type="PANTHER" id="PTHR17224">
    <property type="entry name" value="PEPTIDYL-TRNA HYDROLASE"/>
    <property type="match status" value="1"/>
</dbReference>
<dbReference type="EMBL" id="MHPJ01000010">
    <property type="protein sequence ID" value="OGZ78996.1"/>
    <property type="molecule type" value="Genomic_DNA"/>
</dbReference>
<comment type="catalytic activity">
    <reaction evidence="7 8">
        <text>an N-acyl-L-alpha-aminoacyl-tRNA + H2O = an N-acyl-L-amino acid + a tRNA + H(+)</text>
        <dbReference type="Rhea" id="RHEA:54448"/>
        <dbReference type="Rhea" id="RHEA-COMP:10123"/>
        <dbReference type="Rhea" id="RHEA-COMP:13883"/>
        <dbReference type="ChEBI" id="CHEBI:15377"/>
        <dbReference type="ChEBI" id="CHEBI:15378"/>
        <dbReference type="ChEBI" id="CHEBI:59874"/>
        <dbReference type="ChEBI" id="CHEBI:78442"/>
        <dbReference type="ChEBI" id="CHEBI:138191"/>
        <dbReference type="EC" id="3.1.1.29"/>
    </reaction>
</comment>
<dbReference type="Proteomes" id="UP000178650">
    <property type="component" value="Unassembled WGS sequence"/>
</dbReference>
<comment type="subcellular location">
    <subcellularLocation>
        <location evidence="7">Cytoplasm</location>
    </subcellularLocation>
</comment>
<evidence type="ECO:0000256" key="1">
    <source>
        <dbReference type="ARBA" id="ARBA00013260"/>
    </source>
</evidence>
<dbReference type="PROSITE" id="PS01195">
    <property type="entry name" value="PEPT_TRNA_HYDROL_1"/>
    <property type="match status" value="1"/>
</dbReference>
<dbReference type="InterPro" id="IPR001328">
    <property type="entry name" value="Pept_tRNA_hydro"/>
</dbReference>
<accession>A0A1G2IVX2</accession>
<dbReference type="GO" id="GO:0072344">
    <property type="term" value="P:rescue of stalled ribosome"/>
    <property type="evidence" value="ECO:0007669"/>
    <property type="project" value="UniProtKB-UniRule"/>
</dbReference>
<dbReference type="CDD" id="cd00462">
    <property type="entry name" value="PTH"/>
    <property type="match status" value="1"/>
</dbReference>
<feature type="binding site" evidence="7">
    <location>
        <position position="14"/>
    </location>
    <ligand>
        <name>tRNA</name>
        <dbReference type="ChEBI" id="CHEBI:17843"/>
    </ligand>
</feature>
<dbReference type="GO" id="GO:0004045">
    <property type="term" value="F:peptidyl-tRNA hydrolase activity"/>
    <property type="evidence" value="ECO:0007669"/>
    <property type="project" value="UniProtKB-UniRule"/>
</dbReference>
<dbReference type="HAMAP" id="MF_00083">
    <property type="entry name" value="Pept_tRNA_hydro_bact"/>
    <property type="match status" value="1"/>
</dbReference>
<comment type="similarity">
    <text evidence="5 7 9">Belongs to the PTH family.</text>
</comment>
<evidence type="ECO:0000256" key="4">
    <source>
        <dbReference type="ARBA" id="ARBA00022884"/>
    </source>
</evidence>
<feature type="site" description="Stabilizes the basic form of H active site to accept a proton" evidence="7">
    <location>
        <position position="97"/>
    </location>
</feature>
<feature type="active site" description="Proton acceptor" evidence="7">
    <location>
        <position position="19"/>
    </location>
</feature>
<comment type="caution">
    <text evidence="7">Lacks conserved residue(s) required for the propagation of feature annotation.</text>
</comment>
<dbReference type="NCBIfam" id="TIGR00447">
    <property type="entry name" value="pth"/>
    <property type="match status" value="1"/>
</dbReference>
<dbReference type="SUPFAM" id="SSF53178">
    <property type="entry name" value="Peptidyl-tRNA hydrolase-like"/>
    <property type="match status" value="1"/>
</dbReference>
<evidence type="ECO:0000313" key="10">
    <source>
        <dbReference type="EMBL" id="OGZ78996.1"/>
    </source>
</evidence>
<evidence type="ECO:0000256" key="9">
    <source>
        <dbReference type="RuleBase" id="RU004320"/>
    </source>
</evidence>
<dbReference type="GO" id="GO:0006515">
    <property type="term" value="P:protein quality control for misfolded or incompletely synthesized proteins"/>
    <property type="evidence" value="ECO:0007669"/>
    <property type="project" value="UniProtKB-UniRule"/>
</dbReference>